<proteinExistence type="predicted"/>
<sequence>MSERVFRAFSLRTPMVWKAIVEVVRAHAKAYIDRGTPLVVIITSPEHDALDSQRAYWHSVVLPQIAEHIADEDGCLRDVTYWHEYLVLEFLGMTETASESGKIRRQRRSTARGKITIGEYSDLITRAQAWAAQRGVEWD</sequence>
<dbReference type="RefSeq" id="WP_045678920.1">
    <property type="nucleotide sequence ID" value="NZ_CP021074.1"/>
</dbReference>
<dbReference type="InterPro" id="IPR036619">
    <property type="entry name" value="NinB_sf"/>
</dbReference>
<reference evidence="1 2" key="1">
    <citation type="submission" date="2020-12" db="EMBL/GenBank/DDBJ databases">
        <title>FDA dAtabase for Regulatory Grade micrObial Sequences (FDA-ARGOS): Supporting development and validation of Infectious Disease Dx tests.</title>
        <authorList>
            <person name="Minogue T."/>
            <person name="Wolcott M."/>
            <person name="Wasieloski L."/>
            <person name="Aguilar W."/>
            <person name="Moore D."/>
            <person name="Jaissle J."/>
            <person name="Tallon L."/>
            <person name="Sadzewicz L."/>
            <person name="Zhao X."/>
            <person name="Boylan J."/>
            <person name="Ott S."/>
            <person name="Bowen H."/>
            <person name="Vavikolanu K."/>
            <person name="Mehta A."/>
            <person name="Aluvathingal J."/>
            <person name="Nadendla S."/>
            <person name="Yan Y."/>
            <person name="Sichtig H."/>
        </authorList>
    </citation>
    <scope>NUCLEOTIDE SEQUENCE [LARGE SCALE GENOMIC DNA]</scope>
    <source>
        <strain evidence="1 2">FDAARGOS_949</strain>
    </source>
</reference>
<dbReference type="SUPFAM" id="SSF103370">
    <property type="entry name" value="NinB"/>
    <property type="match status" value="1"/>
</dbReference>
<dbReference type="GeneID" id="45698317"/>
<dbReference type="EMBL" id="CP065601">
    <property type="protein sequence ID" value="QPQ93210.1"/>
    <property type="molecule type" value="Genomic_DNA"/>
</dbReference>
<gene>
    <name evidence="1" type="ORF">I6H06_13080</name>
</gene>
<protein>
    <submittedName>
        <fullName evidence="1">Uncharacterized protein</fullName>
    </submittedName>
</protein>
<dbReference type="Proteomes" id="UP000594892">
    <property type="component" value="Chromosome 2"/>
</dbReference>
<name>A0AAP9Y895_BURGL</name>
<dbReference type="Gene3D" id="1.10.3790.10">
    <property type="entry name" value="NinB"/>
    <property type="match status" value="1"/>
</dbReference>
<evidence type="ECO:0000313" key="2">
    <source>
        <dbReference type="Proteomes" id="UP000594892"/>
    </source>
</evidence>
<accession>A0AAP9Y895</accession>
<evidence type="ECO:0000313" key="1">
    <source>
        <dbReference type="EMBL" id="QPQ93210.1"/>
    </source>
</evidence>
<dbReference type="AlphaFoldDB" id="A0AAP9Y895"/>
<organism evidence="1 2">
    <name type="scientific">Burkholderia glumae</name>
    <name type="common">Pseudomonas glumae</name>
    <dbReference type="NCBI Taxonomy" id="337"/>
    <lineage>
        <taxon>Bacteria</taxon>
        <taxon>Pseudomonadati</taxon>
        <taxon>Pseudomonadota</taxon>
        <taxon>Betaproteobacteria</taxon>
        <taxon>Burkholderiales</taxon>
        <taxon>Burkholderiaceae</taxon>
        <taxon>Burkholderia</taxon>
    </lineage>
</organism>